<dbReference type="EMBL" id="JAOVZQ010000001">
    <property type="protein sequence ID" value="MCY0094158.1"/>
    <property type="molecule type" value="Genomic_DNA"/>
</dbReference>
<evidence type="ECO:0000313" key="12">
    <source>
        <dbReference type="Proteomes" id="UP001081283"/>
    </source>
</evidence>
<dbReference type="GO" id="GO:0005524">
    <property type="term" value="F:ATP binding"/>
    <property type="evidence" value="ECO:0007669"/>
    <property type="project" value="UniProtKB-KW"/>
</dbReference>
<dbReference type="InterPro" id="IPR050107">
    <property type="entry name" value="ABC_carbohydrate_import_ATPase"/>
</dbReference>
<dbReference type="PROSITE" id="PS50893">
    <property type="entry name" value="ABC_TRANSPORTER_2"/>
    <property type="match status" value="2"/>
</dbReference>
<evidence type="ECO:0000256" key="9">
    <source>
        <dbReference type="ARBA" id="ARBA00023136"/>
    </source>
</evidence>
<evidence type="ECO:0000256" key="3">
    <source>
        <dbReference type="ARBA" id="ARBA00022475"/>
    </source>
</evidence>
<keyword evidence="9" id="KW-0472">Membrane</keyword>
<keyword evidence="7 11" id="KW-0067">ATP-binding</keyword>
<evidence type="ECO:0000256" key="7">
    <source>
        <dbReference type="ARBA" id="ARBA00022840"/>
    </source>
</evidence>
<evidence type="ECO:0000256" key="6">
    <source>
        <dbReference type="ARBA" id="ARBA00022741"/>
    </source>
</evidence>
<dbReference type="InterPro" id="IPR027417">
    <property type="entry name" value="P-loop_NTPase"/>
</dbReference>
<evidence type="ECO:0000256" key="5">
    <source>
        <dbReference type="ARBA" id="ARBA00022737"/>
    </source>
</evidence>
<comment type="similarity">
    <text evidence="1">Belongs to the ABC transporter superfamily.</text>
</comment>
<reference evidence="11" key="1">
    <citation type="submission" date="2022-10" db="EMBL/GenBank/DDBJ databases">
        <title>Hoeflea sp. J2-29, isolated from marine algae.</title>
        <authorList>
            <person name="Kristyanto S."/>
            <person name="Kim J.M."/>
            <person name="Jeon C.O."/>
        </authorList>
    </citation>
    <scope>NUCLEOTIDE SEQUENCE</scope>
    <source>
        <strain evidence="11">J2-29</strain>
    </source>
</reference>
<keyword evidence="3" id="KW-1003">Cell membrane</keyword>
<dbReference type="InterPro" id="IPR003439">
    <property type="entry name" value="ABC_transporter-like_ATP-bd"/>
</dbReference>
<comment type="caution">
    <text evidence="11">The sequence shown here is derived from an EMBL/GenBank/DDBJ whole genome shotgun (WGS) entry which is preliminary data.</text>
</comment>
<evidence type="ECO:0000259" key="10">
    <source>
        <dbReference type="PROSITE" id="PS50893"/>
    </source>
</evidence>
<keyword evidence="8" id="KW-1278">Translocase</keyword>
<keyword evidence="12" id="KW-1185">Reference proteome</keyword>
<evidence type="ECO:0000256" key="4">
    <source>
        <dbReference type="ARBA" id="ARBA00022597"/>
    </source>
</evidence>
<proteinExistence type="inferred from homology"/>
<keyword evidence="5" id="KW-0677">Repeat</keyword>
<keyword evidence="4" id="KW-0762">Sugar transport</keyword>
<dbReference type="SMART" id="SM00382">
    <property type="entry name" value="AAA"/>
    <property type="match status" value="2"/>
</dbReference>
<dbReference type="Proteomes" id="UP001081283">
    <property type="component" value="Unassembled WGS sequence"/>
</dbReference>
<organism evidence="11 12">
    <name type="scientific">Hoeflea ulvae</name>
    <dbReference type="NCBI Taxonomy" id="2983764"/>
    <lineage>
        <taxon>Bacteria</taxon>
        <taxon>Pseudomonadati</taxon>
        <taxon>Pseudomonadota</taxon>
        <taxon>Alphaproteobacteria</taxon>
        <taxon>Hyphomicrobiales</taxon>
        <taxon>Rhizobiaceae</taxon>
        <taxon>Hoeflea</taxon>
    </lineage>
</organism>
<dbReference type="PANTHER" id="PTHR43790:SF1">
    <property type="entry name" value="XYLOSE IMPORT ATP-BINDING PROTEIN XYLG"/>
    <property type="match status" value="1"/>
</dbReference>
<feature type="domain" description="ABC transporter" evidence="10">
    <location>
        <begin position="26"/>
        <end position="262"/>
    </location>
</feature>
<dbReference type="CDD" id="cd03216">
    <property type="entry name" value="ABC_Carb_Monos_I"/>
    <property type="match status" value="1"/>
</dbReference>
<dbReference type="Gene3D" id="3.40.50.300">
    <property type="entry name" value="P-loop containing nucleotide triphosphate hydrolases"/>
    <property type="match status" value="2"/>
</dbReference>
<evidence type="ECO:0000256" key="1">
    <source>
        <dbReference type="ARBA" id="ARBA00005417"/>
    </source>
</evidence>
<dbReference type="InterPro" id="IPR017871">
    <property type="entry name" value="ABC_transporter-like_CS"/>
</dbReference>
<protein>
    <submittedName>
        <fullName evidence="11">Sugar ABC transporter ATP-binding protein</fullName>
    </submittedName>
</protein>
<dbReference type="RefSeq" id="WP_267612102.1">
    <property type="nucleotide sequence ID" value="NZ_JAOVZQ010000001.1"/>
</dbReference>
<dbReference type="InterPro" id="IPR003593">
    <property type="entry name" value="AAA+_ATPase"/>
</dbReference>
<keyword evidence="2" id="KW-0813">Transport</keyword>
<gene>
    <name evidence="11" type="ORF">OEG82_09000</name>
</gene>
<dbReference type="PANTHER" id="PTHR43790">
    <property type="entry name" value="CARBOHYDRATE TRANSPORT ATP-BINDING PROTEIN MG119-RELATED"/>
    <property type="match status" value="1"/>
</dbReference>
<name>A0ABT3YE73_9HYPH</name>
<evidence type="ECO:0000313" key="11">
    <source>
        <dbReference type="EMBL" id="MCY0094158.1"/>
    </source>
</evidence>
<dbReference type="CDD" id="cd03215">
    <property type="entry name" value="ABC_Carb_Monos_II"/>
    <property type="match status" value="1"/>
</dbReference>
<accession>A0ABT3YE73</accession>
<feature type="domain" description="ABC transporter" evidence="10">
    <location>
        <begin position="274"/>
        <end position="515"/>
    </location>
</feature>
<evidence type="ECO:0000256" key="8">
    <source>
        <dbReference type="ARBA" id="ARBA00022967"/>
    </source>
</evidence>
<dbReference type="Pfam" id="PF00005">
    <property type="entry name" value="ABC_tran"/>
    <property type="match status" value="2"/>
</dbReference>
<keyword evidence="6" id="KW-0547">Nucleotide-binding</keyword>
<dbReference type="PROSITE" id="PS00211">
    <property type="entry name" value="ABC_TRANSPORTER_1"/>
    <property type="match status" value="1"/>
</dbReference>
<sequence length="515" mass="56202">MSDETSGGVLPHPRTGQDDIASAVQFEVRNIDKWFGSVQALSDVSLTLRKGEIHAVIGENGAGKSTLMNIISGKLSPSAGTLLCNGQPVTFPSPRAAQQHGIAIAPQEINLVPRLSVFENIALGMQSVGRAGTIDWRHTRDRAIATLNQIDDSIDPDSRAGDLSKAEQQLVQIARAVSTSADVLIFDEPTAALTSRETTTLFRFIRRFRDSGKSVFYISHRLDEILDLSQRITVLRDGHHVVELDPGKTSKDQMVSFMAGREVKPARHRPVESIPDDIVLDVQALCRKGEFSDVTLDLRRGEIVGIGGLVGSGRTELGKCLFGLTTADSGTVTVFGKPVLFRHPADAIANGLVYLPEERKQEGIFALLSITENMAVSVFDRFRGVLGLRFAEMERQVRTYVDRLSIKIGQPSDAITTLSGGNQQKVIIARWLMKNSRVLILDEPTRGIDANAKTEIQSVLRDLTAKGLSIIYISSELQEVIDVSDRIVVMHEGRIRGTVNAHDATPESLLAIAMS</sequence>
<dbReference type="SUPFAM" id="SSF52540">
    <property type="entry name" value="P-loop containing nucleoside triphosphate hydrolases"/>
    <property type="match status" value="2"/>
</dbReference>
<evidence type="ECO:0000256" key="2">
    <source>
        <dbReference type="ARBA" id="ARBA00022448"/>
    </source>
</evidence>